<comment type="caution">
    <text evidence="6">The sequence shown here is derived from an EMBL/GenBank/DDBJ whole genome shotgun (WGS) entry which is preliminary data.</text>
</comment>
<gene>
    <name evidence="6" type="ORF">GAYE_SCF13G3433</name>
</gene>
<dbReference type="EMBL" id="JANCYU010000031">
    <property type="protein sequence ID" value="KAK4525525.1"/>
    <property type="molecule type" value="Genomic_DNA"/>
</dbReference>
<dbReference type="GO" id="GO:0000783">
    <property type="term" value="C:nuclear telomere cap complex"/>
    <property type="evidence" value="ECO:0007669"/>
    <property type="project" value="TreeGrafter"/>
</dbReference>
<evidence type="ECO:0000256" key="2">
    <source>
        <dbReference type="ARBA" id="ARBA00022454"/>
    </source>
</evidence>
<dbReference type="InterPro" id="IPR012340">
    <property type="entry name" value="NA-bd_OB-fold"/>
</dbReference>
<dbReference type="InterPro" id="IPR011564">
    <property type="entry name" value="Telomer_end-bd_POT1/Cdc13"/>
</dbReference>
<evidence type="ECO:0000256" key="1">
    <source>
        <dbReference type="ARBA" id="ARBA00004574"/>
    </source>
</evidence>
<keyword evidence="3" id="KW-0779">Telomere</keyword>
<organism evidence="6 7">
    <name type="scientific">Galdieria yellowstonensis</name>
    <dbReference type="NCBI Taxonomy" id="3028027"/>
    <lineage>
        <taxon>Eukaryota</taxon>
        <taxon>Rhodophyta</taxon>
        <taxon>Bangiophyceae</taxon>
        <taxon>Galdieriales</taxon>
        <taxon>Galdieriaceae</taxon>
        <taxon>Galdieria</taxon>
    </lineage>
</organism>
<dbReference type="Proteomes" id="UP001300502">
    <property type="component" value="Unassembled WGS sequence"/>
</dbReference>
<keyword evidence="7" id="KW-1185">Reference proteome</keyword>
<sequence length="682" mass="78254">MTWSKFGKLIRDFEVLSLETRNEYFTVLGKVTHIFLKEDANNKIRTISSLTLRPVDGTQSSGTINLQLEGDWQVVTGFLQKEDIICVSNPLIQTRDYDSLDEYPVFLVMNNCDSDGSQGLGLSVQKEDSTWEELIFIQSCEVASLKEKLVTRGNYSFSPDDRALFLKASQIRQLSKRYQRKVDKPLFRNRRYSKLGELVEYSGRHSVVNVYGVVAGFRAPRPTKGHDYLCEALLIDPTHYAPGEEVSVVLFTKSPSKVIPVKCLGDILRLNAVNFRKHGAKLQLMVSLEESCVELIDGEVDEDIGVVASVGSAVPEWEDEDIQIVRQLREWARLRFSSMEGSKPSLVEKVDFKNVFLSNTKVDLVCRIESVLQDDVNSDSCLLVWDGVSYRNVGFSQKQCFVVILSLAAKQFQYVFQCPLKEDRWILLKDIRKHVQEPNNELCIMFDMDKPHKTCSTMIYLKEWMYRVQQKLATYIVSDSIVGEWLKYKSAEEEKKDLMNDPSESACTPMNSISRIIVSPKAFRSCIRLSLKLVGFRPRDIRDFTVPCCRQCHKFVLSEKNVTNSECKALICCCQTSSSQSTQVSTEIMNSCLYEYRYLFYFIFMDSSGDEIEVLVDDAVARRLFYLSQGTNLYEDSQTFGIICETLKNYLQQPCLICQLSYYRISKKEVFWKLNQLEIGNV</sequence>
<proteinExistence type="predicted"/>
<dbReference type="PANTHER" id="PTHR14513">
    <property type="entry name" value="PROTECTION OF TELOMERES 1"/>
    <property type="match status" value="1"/>
</dbReference>
<evidence type="ECO:0000259" key="5">
    <source>
        <dbReference type="SMART" id="SM00976"/>
    </source>
</evidence>
<dbReference type="Gene3D" id="2.40.50.140">
    <property type="entry name" value="Nucleic acid-binding proteins"/>
    <property type="match status" value="1"/>
</dbReference>
<comment type="subcellular location">
    <subcellularLocation>
        <location evidence="1">Chromosome</location>
        <location evidence="1">Telomere</location>
    </subcellularLocation>
</comment>
<feature type="domain" description="Telomeric single stranded DNA binding POT1/Cdc13" evidence="5">
    <location>
        <begin position="192"/>
        <end position="333"/>
    </location>
</feature>
<dbReference type="PANTHER" id="PTHR14513:SF0">
    <property type="entry name" value="PROTECTION OF TELOMERES PROTEIN 1"/>
    <property type="match status" value="1"/>
</dbReference>
<dbReference type="SMART" id="SM00976">
    <property type="entry name" value="Telo_bind"/>
    <property type="match status" value="1"/>
</dbReference>
<dbReference type="GO" id="GO:0016233">
    <property type="term" value="P:telomere capping"/>
    <property type="evidence" value="ECO:0007669"/>
    <property type="project" value="TreeGrafter"/>
</dbReference>
<evidence type="ECO:0000313" key="6">
    <source>
        <dbReference type="EMBL" id="KAK4525525.1"/>
    </source>
</evidence>
<keyword evidence="4" id="KW-0238">DNA-binding</keyword>
<dbReference type="Pfam" id="PF02765">
    <property type="entry name" value="POT1"/>
    <property type="match status" value="1"/>
</dbReference>
<dbReference type="SUPFAM" id="SSF50249">
    <property type="entry name" value="Nucleic acid-binding proteins"/>
    <property type="match status" value="1"/>
</dbReference>
<evidence type="ECO:0000256" key="3">
    <source>
        <dbReference type="ARBA" id="ARBA00022895"/>
    </source>
</evidence>
<dbReference type="GO" id="GO:0032210">
    <property type="term" value="P:regulation of telomere maintenance via telomerase"/>
    <property type="evidence" value="ECO:0007669"/>
    <property type="project" value="TreeGrafter"/>
</dbReference>
<dbReference type="AlphaFoldDB" id="A0AAV9IDF7"/>
<evidence type="ECO:0000256" key="4">
    <source>
        <dbReference type="ARBA" id="ARBA00023125"/>
    </source>
</evidence>
<name>A0AAV9IDF7_9RHOD</name>
<accession>A0AAV9IDF7</accession>
<reference evidence="6 7" key="1">
    <citation type="submission" date="2022-07" db="EMBL/GenBank/DDBJ databases">
        <title>Genome-wide signatures of adaptation to extreme environments.</title>
        <authorList>
            <person name="Cho C.H."/>
            <person name="Yoon H.S."/>
        </authorList>
    </citation>
    <scope>NUCLEOTIDE SEQUENCE [LARGE SCALE GENOMIC DNA]</scope>
    <source>
        <strain evidence="6 7">108.79 E11</strain>
    </source>
</reference>
<dbReference type="GO" id="GO:0098505">
    <property type="term" value="F:G-rich strand telomeric DNA binding"/>
    <property type="evidence" value="ECO:0007669"/>
    <property type="project" value="TreeGrafter"/>
</dbReference>
<evidence type="ECO:0000313" key="7">
    <source>
        <dbReference type="Proteomes" id="UP001300502"/>
    </source>
</evidence>
<keyword evidence="2" id="KW-0158">Chromosome</keyword>
<dbReference type="GO" id="GO:0010521">
    <property type="term" value="F:telomerase inhibitor activity"/>
    <property type="evidence" value="ECO:0007669"/>
    <property type="project" value="TreeGrafter"/>
</dbReference>
<dbReference type="InterPro" id="IPR028389">
    <property type="entry name" value="POT1"/>
</dbReference>
<protein>
    <recommendedName>
        <fullName evidence="5">Telomeric single stranded DNA binding POT1/Cdc13 domain-containing protein</fullName>
    </recommendedName>
</protein>